<keyword evidence="2" id="KW-1133">Transmembrane helix</keyword>
<comment type="caution">
    <text evidence="3">The sequence shown here is derived from an EMBL/GenBank/DDBJ whole genome shotgun (WGS) entry which is preliminary data.</text>
</comment>
<sequence>MTANRALRVAATSARVLTGAIVAAGCVLGVIAGIAAPWPGVEHQPAKVSVTPVPGDSVLVCNGSFRALGRDTTQADLMISAGEPRTVIGGSDGDPASAALAMPGLAGGSGARSLTGAVQDREAPLIAGAESLSLRTDDLVGLSASACRAPQMQTWLVGGDASTGAADVIVLSNASEVPSTVTLTVYGVQTATSSQVVPPMTQIAVPLSSIAPDETTPVVLVAAEGAPVRASLQSSFTQVLQPIGSDVQDGMADAQRSLVLTGVQVTSLAGDGDAGTVLRMLSPGADGEAVITVRREQTDESVEYRMNLLEGVPSELSLGEMPVGTYDVEITADEPLVAAVRQSIAAGRSADFAWMTPAPEITSDLMFAVPRGPSPLLHLVNPGDAQVSVGLRDGDDTRTVEVPAGESVAVRLRGGSTPVLSPDGPVHASITMLQEAESDAAPDAGDSPSAPPTAPPSAQESVGIAGWPLWPDAQRQPAITVYP</sequence>
<name>A0A371NZL1_9MICO</name>
<dbReference type="Proteomes" id="UP000262172">
    <property type="component" value="Unassembled WGS sequence"/>
</dbReference>
<evidence type="ECO:0000256" key="2">
    <source>
        <dbReference type="SAM" id="Phobius"/>
    </source>
</evidence>
<dbReference type="RefSeq" id="WP_116240306.1">
    <property type="nucleotide sequence ID" value="NZ_QUAB01000001.1"/>
</dbReference>
<protein>
    <recommendedName>
        <fullName evidence="5">Large extracellular alpha-helical protein</fullName>
    </recommendedName>
</protein>
<feature type="region of interest" description="Disordered" evidence="1">
    <location>
        <begin position="436"/>
        <end position="470"/>
    </location>
</feature>
<proteinExistence type="predicted"/>
<evidence type="ECO:0000313" key="4">
    <source>
        <dbReference type="Proteomes" id="UP000262172"/>
    </source>
</evidence>
<dbReference type="AlphaFoldDB" id="A0A371NZL1"/>
<evidence type="ECO:0008006" key="5">
    <source>
        <dbReference type="Google" id="ProtNLM"/>
    </source>
</evidence>
<organism evidence="3 4">
    <name type="scientific">Microbacterium bovistercoris</name>
    <dbReference type="NCBI Taxonomy" id="2293570"/>
    <lineage>
        <taxon>Bacteria</taxon>
        <taxon>Bacillati</taxon>
        <taxon>Actinomycetota</taxon>
        <taxon>Actinomycetes</taxon>
        <taxon>Micrococcales</taxon>
        <taxon>Microbacteriaceae</taxon>
        <taxon>Microbacterium</taxon>
    </lineage>
</organism>
<feature type="transmembrane region" description="Helical" evidence="2">
    <location>
        <begin position="12"/>
        <end position="38"/>
    </location>
</feature>
<dbReference type="PROSITE" id="PS51257">
    <property type="entry name" value="PROKAR_LIPOPROTEIN"/>
    <property type="match status" value="1"/>
</dbReference>
<keyword evidence="2" id="KW-0812">Transmembrane</keyword>
<dbReference type="OrthoDB" id="3264966at2"/>
<evidence type="ECO:0000256" key="1">
    <source>
        <dbReference type="SAM" id="MobiDB-lite"/>
    </source>
</evidence>
<dbReference type="Pfam" id="PF18986">
    <property type="entry name" value="DUF5719"/>
    <property type="match status" value="1"/>
</dbReference>
<evidence type="ECO:0000313" key="3">
    <source>
        <dbReference type="EMBL" id="REJ08923.1"/>
    </source>
</evidence>
<reference evidence="3 4" key="1">
    <citation type="submission" date="2018-08" db="EMBL/GenBank/DDBJ databases">
        <title>Isolation, diversity and antifungal activity of Actinobacteria from cow dung.</title>
        <authorList>
            <person name="Ling L."/>
        </authorList>
    </citation>
    <scope>NUCLEOTIDE SEQUENCE [LARGE SCALE GENOMIC DNA]</scope>
    <source>
        <strain evidence="3 4">NEAU-LLE</strain>
    </source>
</reference>
<dbReference type="EMBL" id="QUAB01000001">
    <property type="protein sequence ID" value="REJ08923.1"/>
    <property type="molecule type" value="Genomic_DNA"/>
</dbReference>
<keyword evidence="4" id="KW-1185">Reference proteome</keyword>
<accession>A0A371NZL1</accession>
<feature type="compositionally biased region" description="Low complexity" evidence="1">
    <location>
        <begin position="439"/>
        <end position="448"/>
    </location>
</feature>
<dbReference type="InterPro" id="IPR043777">
    <property type="entry name" value="DUF5719"/>
</dbReference>
<gene>
    <name evidence="3" type="ORF">DY023_00040</name>
</gene>
<keyword evidence="2" id="KW-0472">Membrane</keyword>